<keyword evidence="4 7" id="KW-1133">Transmembrane helix</keyword>
<dbReference type="RefSeq" id="WP_091279815.1">
    <property type="nucleotide sequence ID" value="NZ_JABAPH010000009.1"/>
</dbReference>
<feature type="transmembrane region" description="Helical" evidence="7">
    <location>
        <begin position="305"/>
        <end position="325"/>
    </location>
</feature>
<reference evidence="9" key="1">
    <citation type="submission" date="2016-10" db="EMBL/GenBank/DDBJ databases">
        <authorList>
            <person name="Varghese N."/>
            <person name="Submissions S."/>
        </authorList>
    </citation>
    <scope>NUCLEOTIDE SEQUENCE [LARGE SCALE GENOMIC DNA]</scope>
    <source>
        <strain evidence="9">DSM 10002</strain>
    </source>
</reference>
<evidence type="ECO:0000256" key="6">
    <source>
        <dbReference type="SAM" id="MobiDB-lite"/>
    </source>
</evidence>
<feature type="transmembrane region" description="Helical" evidence="7">
    <location>
        <begin position="334"/>
        <end position="352"/>
    </location>
</feature>
<organism evidence="8 9">
    <name type="scientific">Arcanobacterium phocae</name>
    <dbReference type="NCBI Taxonomy" id="131112"/>
    <lineage>
        <taxon>Bacteria</taxon>
        <taxon>Bacillati</taxon>
        <taxon>Actinomycetota</taxon>
        <taxon>Actinomycetes</taxon>
        <taxon>Actinomycetales</taxon>
        <taxon>Actinomycetaceae</taxon>
        <taxon>Arcanobacterium</taxon>
    </lineage>
</organism>
<comment type="subcellular location">
    <subcellularLocation>
        <location evidence="1">Endomembrane system</location>
        <topology evidence="1">Multi-pass membrane protein</topology>
    </subcellularLocation>
</comment>
<dbReference type="Proteomes" id="UP000214355">
    <property type="component" value="Chromosome I"/>
</dbReference>
<feature type="transmembrane region" description="Helical" evidence="7">
    <location>
        <begin position="437"/>
        <end position="459"/>
    </location>
</feature>
<evidence type="ECO:0000256" key="7">
    <source>
        <dbReference type="SAM" id="Phobius"/>
    </source>
</evidence>
<sequence length="471" mass="50980">MKLETTSLPSNDAFPFPPESPSPEKASKNTNLFTKKVIYWGLWDWGSAAFNAIVTTFIFAFYISNPKLFGDHANTYLGWALGIAGIIIALIAPALGQAVDRSGKRATVLSITTLGTAAIIALLFFVKPGEDYLMLGLVLIGIGNILFETGSVVYNSLLSDLADKEQYGRISGFGWGLGYLGGIVLLLILFVGFINPEVGWFGVTSYQGLNVRVSMLVAAAWLAGFSLPLIFTLKNKPRAEESPVDGFFNAYRELFRSIAELWRNDRIVLWFLISSAIYRDGLAGVFSFGAIIAGVAFGFSNSEVILFGIAANVVAGFFTIGFGWLDDRIGAAKVVILSVSSMVILGLCVFFFHDGLFGFTGHEIYWAFGLALCVFVGPTQSASRTYLARLAPEGEEAEIFGLYATTGRAASPLAPLLYATAISAGAWLLDITQKEAAYFGILGIVFILFCGLACFIPVARHAKKLRKLNKK</sequence>
<protein>
    <submittedName>
        <fullName evidence="8">MFS transporter, UMF1 family</fullName>
    </submittedName>
</protein>
<feature type="transmembrane region" description="Helical" evidence="7">
    <location>
        <begin position="170"/>
        <end position="193"/>
    </location>
</feature>
<evidence type="ECO:0000256" key="2">
    <source>
        <dbReference type="ARBA" id="ARBA00022448"/>
    </source>
</evidence>
<name>A0A1H2LCW0_9ACTO</name>
<feature type="transmembrane region" description="Helical" evidence="7">
    <location>
        <begin position="132"/>
        <end position="158"/>
    </location>
</feature>
<feature type="transmembrane region" description="Helical" evidence="7">
    <location>
        <begin position="76"/>
        <end position="95"/>
    </location>
</feature>
<feature type="transmembrane region" description="Helical" evidence="7">
    <location>
        <begin position="37"/>
        <end position="64"/>
    </location>
</feature>
<feature type="transmembrane region" description="Helical" evidence="7">
    <location>
        <begin position="107"/>
        <end position="126"/>
    </location>
</feature>
<feature type="transmembrane region" description="Helical" evidence="7">
    <location>
        <begin position="281"/>
        <end position="299"/>
    </location>
</feature>
<dbReference type="GeneID" id="65344378"/>
<evidence type="ECO:0000256" key="1">
    <source>
        <dbReference type="ARBA" id="ARBA00004127"/>
    </source>
</evidence>
<keyword evidence="5 7" id="KW-0472">Membrane</keyword>
<keyword evidence="3 7" id="KW-0812">Transmembrane</keyword>
<keyword evidence="2" id="KW-0813">Transport</keyword>
<dbReference type="Pfam" id="PF11700">
    <property type="entry name" value="ATG22"/>
    <property type="match status" value="1"/>
</dbReference>
<dbReference type="SUPFAM" id="SSF103473">
    <property type="entry name" value="MFS general substrate transporter"/>
    <property type="match status" value="1"/>
</dbReference>
<evidence type="ECO:0000313" key="9">
    <source>
        <dbReference type="Proteomes" id="UP000214355"/>
    </source>
</evidence>
<feature type="compositionally biased region" description="Polar residues" evidence="6">
    <location>
        <begin position="1"/>
        <end position="10"/>
    </location>
</feature>
<dbReference type="PANTHER" id="PTHR23519">
    <property type="entry name" value="AUTOPHAGY-RELATED PROTEIN 22"/>
    <property type="match status" value="1"/>
</dbReference>
<dbReference type="Gene3D" id="1.20.1250.20">
    <property type="entry name" value="MFS general substrate transporter like domains"/>
    <property type="match status" value="2"/>
</dbReference>
<evidence type="ECO:0000256" key="5">
    <source>
        <dbReference type="ARBA" id="ARBA00023136"/>
    </source>
</evidence>
<dbReference type="GO" id="GO:0012505">
    <property type="term" value="C:endomembrane system"/>
    <property type="evidence" value="ECO:0007669"/>
    <property type="project" value="UniProtKB-SubCell"/>
</dbReference>
<feature type="transmembrane region" description="Helical" evidence="7">
    <location>
        <begin position="364"/>
        <end position="382"/>
    </location>
</feature>
<dbReference type="AlphaFoldDB" id="A0A1H2LCW0"/>
<dbReference type="InterPro" id="IPR050495">
    <property type="entry name" value="ATG22/LtaA_families"/>
</dbReference>
<evidence type="ECO:0000313" key="8">
    <source>
        <dbReference type="EMBL" id="SDU78833.1"/>
    </source>
</evidence>
<feature type="region of interest" description="Disordered" evidence="6">
    <location>
        <begin position="1"/>
        <end position="27"/>
    </location>
</feature>
<dbReference type="InterPro" id="IPR024671">
    <property type="entry name" value="Atg22-like"/>
</dbReference>
<feature type="transmembrane region" description="Helical" evidence="7">
    <location>
        <begin position="213"/>
        <end position="233"/>
    </location>
</feature>
<evidence type="ECO:0000256" key="3">
    <source>
        <dbReference type="ARBA" id="ARBA00022692"/>
    </source>
</evidence>
<dbReference type="EMBL" id="LT629804">
    <property type="protein sequence ID" value="SDU78833.1"/>
    <property type="molecule type" value="Genomic_DNA"/>
</dbReference>
<proteinExistence type="predicted"/>
<evidence type="ECO:0000256" key="4">
    <source>
        <dbReference type="ARBA" id="ARBA00022989"/>
    </source>
</evidence>
<dbReference type="PANTHER" id="PTHR23519:SF1">
    <property type="entry name" value="AUTOPHAGY-RELATED PROTEIN 22"/>
    <property type="match status" value="1"/>
</dbReference>
<gene>
    <name evidence="8" type="ORF">SAMN04489737_0634</name>
</gene>
<accession>A0A1H2LCW0</accession>
<keyword evidence="9" id="KW-1185">Reference proteome</keyword>
<dbReference type="OrthoDB" id="9768783at2"/>
<dbReference type="InterPro" id="IPR036259">
    <property type="entry name" value="MFS_trans_sf"/>
</dbReference>
<dbReference type="STRING" id="131112.SAMN04489737_0634"/>